<evidence type="ECO:0000313" key="3">
    <source>
        <dbReference type="Proteomes" id="UP000308528"/>
    </source>
</evidence>
<organism evidence="2 3">
    <name type="scientific">Neolewinella litorea</name>
    <dbReference type="NCBI Taxonomy" id="2562452"/>
    <lineage>
        <taxon>Bacteria</taxon>
        <taxon>Pseudomonadati</taxon>
        <taxon>Bacteroidota</taxon>
        <taxon>Saprospiria</taxon>
        <taxon>Saprospirales</taxon>
        <taxon>Lewinellaceae</taxon>
        <taxon>Neolewinella</taxon>
    </lineage>
</organism>
<dbReference type="EMBL" id="SRSF01000001">
    <property type="protein sequence ID" value="THH41265.1"/>
    <property type="molecule type" value="Genomic_DNA"/>
</dbReference>
<keyword evidence="1" id="KW-0812">Transmembrane</keyword>
<keyword evidence="3" id="KW-1185">Reference proteome</keyword>
<dbReference type="AlphaFoldDB" id="A0A4S4NQ71"/>
<dbReference type="Proteomes" id="UP000308528">
    <property type="component" value="Unassembled WGS sequence"/>
</dbReference>
<comment type="caution">
    <text evidence="2">The sequence shown here is derived from an EMBL/GenBank/DDBJ whole genome shotgun (WGS) entry which is preliminary data.</text>
</comment>
<proteinExistence type="predicted"/>
<dbReference type="RefSeq" id="WP_136456091.1">
    <property type="nucleotide sequence ID" value="NZ_SRSF01000001.1"/>
</dbReference>
<gene>
    <name evidence="2" type="ORF">E4021_01310</name>
</gene>
<evidence type="ECO:0000256" key="1">
    <source>
        <dbReference type="SAM" id="Phobius"/>
    </source>
</evidence>
<protein>
    <submittedName>
        <fullName evidence="2">Uncharacterized protein</fullName>
    </submittedName>
</protein>
<feature type="transmembrane region" description="Helical" evidence="1">
    <location>
        <begin position="20"/>
        <end position="39"/>
    </location>
</feature>
<keyword evidence="1" id="KW-0472">Membrane</keyword>
<keyword evidence="1" id="KW-1133">Transmembrane helix</keyword>
<reference evidence="2 3" key="1">
    <citation type="submission" date="2019-04" db="EMBL/GenBank/DDBJ databases">
        <title>Lewinella litorea sp. nov., isolated from a marine sand.</title>
        <authorList>
            <person name="Yoon J.-H."/>
        </authorList>
    </citation>
    <scope>NUCLEOTIDE SEQUENCE [LARGE SCALE GENOMIC DNA]</scope>
    <source>
        <strain evidence="2 3">HSMS-39</strain>
    </source>
</reference>
<accession>A0A4S4NQ71</accession>
<name>A0A4S4NQ71_9BACT</name>
<sequence>MIRKPNYDPDNPPSSNIFGWRVSLIGLAVIVILSAVAAYRTYVLDVPIGFEDPLKQPESKNYYREKAEREAAELDSLRRQQRND</sequence>
<evidence type="ECO:0000313" key="2">
    <source>
        <dbReference type="EMBL" id="THH41265.1"/>
    </source>
</evidence>